<protein>
    <recommendedName>
        <fullName evidence="4">DUF4419 domain-containing protein</fullName>
    </recommendedName>
</protein>
<accession>A0ABR2IMM5</accession>
<evidence type="ECO:0000256" key="1">
    <source>
        <dbReference type="SAM" id="Coils"/>
    </source>
</evidence>
<organism evidence="2 3">
    <name type="scientific">Tritrichomonas musculus</name>
    <dbReference type="NCBI Taxonomy" id="1915356"/>
    <lineage>
        <taxon>Eukaryota</taxon>
        <taxon>Metamonada</taxon>
        <taxon>Parabasalia</taxon>
        <taxon>Tritrichomonadida</taxon>
        <taxon>Tritrichomonadidae</taxon>
        <taxon>Tritrichomonas</taxon>
    </lineage>
</organism>
<evidence type="ECO:0000313" key="3">
    <source>
        <dbReference type="Proteomes" id="UP001470230"/>
    </source>
</evidence>
<keyword evidence="3" id="KW-1185">Reference proteome</keyword>
<reference evidence="2 3" key="1">
    <citation type="submission" date="2024-04" db="EMBL/GenBank/DDBJ databases">
        <title>Tritrichomonas musculus Genome.</title>
        <authorList>
            <person name="Alves-Ferreira E."/>
            <person name="Grigg M."/>
            <person name="Lorenzi H."/>
            <person name="Galac M."/>
        </authorList>
    </citation>
    <scope>NUCLEOTIDE SEQUENCE [LARGE SCALE GENOMIC DNA]</scope>
    <source>
        <strain evidence="2 3">EAF2021</strain>
    </source>
</reference>
<dbReference type="PANTHER" id="PTHR31252:SF11">
    <property type="entry name" value="DUF4419 DOMAIN-CONTAINING PROTEIN"/>
    <property type="match status" value="1"/>
</dbReference>
<dbReference type="Proteomes" id="UP001470230">
    <property type="component" value="Unassembled WGS sequence"/>
</dbReference>
<evidence type="ECO:0000313" key="2">
    <source>
        <dbReference type="EMBL" id="KAK8865097.1"/>
    </source>
</evidence>
<feature type="coiled-coil region" evidence="1">
    <location>
        <begin position="342"/>
        <end position="369"/>
    </location>
</feature>
<dbReference type="Pfam" id="PF14388">
    <property type="entry name" value="DUF4419"/>
    <property type="match status" value="1"/>
</dbReference>
<sequence length="375" mass="43546">MSVETTRVVLNENDQNLTLKKINTVAESQQVLQEFYGNKIFKHSMKPDERIEFINQHCVFNSFVQAYKEHRPITISPDIFWLLIVQGFANHVNNNAEKLRSMFVDFDGQKHLIVKRSNITPQTATIEDWNGIFSEFVGQISGFTGKEIAETLEPSFTTTTDISRAVGDLSIMCAMKKYFTYEVMMCICHFPFIVIEGTVEDWQKIVDKLKKIQKFDLDFWVKDLLPIFDKIIDTKKGNVDKKFWNDMIHIQPKKGPYRPGYVDGWFVKFFLYDIYGSKIGGKVGDKRKDELTSEMLTIPFILTVVGGADSYSVDCEFVAGFVGVSQDQETKCIKPEIGWIIREEDKEQKEKDRLEIERLREEARNEDDVYIRESK</sequence>
<dbReference type="EMBL" id="JAPFFF010000016">
    <property type="protein sequence ID" value="KAK8865097.1"/>
    <property type="molecule type" value="Genomic_DNA"/>
</dbReference>
<dbReference type="InterPro" id="IPR025533">
    <property type="entry name" value="DUF4419"/>
</dbReference>
<dbReference type="PANTHER" id="PTHR31252">
    <property type="entry name" value="DUF4419 DOMAIN-CONTAINING PROTEIN"/>
    <property type="match status" value="1"/>
</dbReference>
<keyword evidence="1" id="KW-0175">Coiled coil</keyword>
<gene>
    <name evidence="2" type="ORF">M9Y10_010629</name>
</gene>
<proteinExistence type="predicted"/>
<name>A0ABR2IMM5_9EUKA</name>
<comment type="caution">
    <text evidence="2">The sequence shown here is derived from an EMBL/GenBank/DDBJ whole genome shotgun (WGS) entry which is preliminary data.</text>
</comment>
<evidence type="ECO:0008006" key="4">
    <source>
        <dbReference type="Google" id="ProtNLM"/>
    </source>
</evidence>